<dbReference type="OrthoDB" id="533508at2759"/>
<keyword evidence="3" id="KW-0472">Membrane</keyword>
<keyword evidence="6" id="KW-0677">Repeat</keyword>
<protein>
    <submittedName>
        <fullName evidence="11">Transient receptor putative cation channel sub V member 6</fullName>
    </submittedName>
</protein>
<dbReference type="AlphaFoldDB" id="A0A9W9YCM9"/>
<dbReference type="PROSITE" id="PS50088">
    <property type="entry name" value="ANK_REPEAT"/>
    <property type="match status" value="2"/>
</dbReference>
<dbReference type="SMART" id="SM00248">
    <property type="entry name" value="ANK"/>
    <property type="match status" value="5"/>
</dbReference>
<comment type="caution">
    <text evidence="11">The sequence shown here is derived from an EMBL/GenBank/DDBJ whole genome shotgun (WGS) entry which is preliminary data.</text>
</comment>
<dbReference type="PANTHER" id="PTHR10582:SF28">
    <property type="entry name" value="NANCHUNG, ISOFORM B"/>
    <property type="match status" value="1"/>
</dbReference>
<evidence type="ECO:0000256" key="2">
    <source>
        <dbReference type="ARBA" id="ARBA00022448"/>
    </source>
</evidence>
<feature type="repeat" description="ANK" evidence="10">
    <location>
        <begin position="189"/>
        <end position="221"/>
    </location>
</feature>
<keyword evidence="11" id="KW-0675">Receptor</keyword>
<dbReference type="Pfam" id="PF12796">
    <property type="entry name" value="Ank_2"/>
    <property type="match status" value="1"/>
</dbReference>
<dbReference type="EMBL" id="MU827786">
    <property type="protein sequence ID" value="KAJ7333645.1"/>
    <property type="molecule type" value="Genomic_DNA"/>
</dbReference>
<evidence type="ECO:0000256" key="9">
    <source>
        <dbReference type="ARBA" id="ARBA00023303"/>
    </source>
</evidence>
<evidence type="ECO:0000256" key="3">
    <source>
        <dbReference type="ARBA" id="ARBA00022475"/>
    </source>
</evidence>
<dbReference type="InterPro" id="IPR024862">
    <property type="entry name" value="TRPV"/>
</dbReference>
<dbReference type="GO" id="GO:0005886">
    <property type="term" value="C:plasma membrane"/>
    <property type="evidence" value="ECO:0007669"/>
    <property type="project" value="UniProtKB-SubCell"/>
</dbReference>
<evidence type="ECO:0000256" key="10">
    <source>
        <dbReference type="PROSITE-ProRule" id="PRU00023"/>
    </source>
</evidence>
<evidence type="ECO:0000313" key="12">
    <source>
        <dbReference type="Proteomes" id="UP001163046"/>
    </source>
</evidence>
<keyword evidence="9" id="KW-0407">Ion channel</keyword>
<comment type="subcellular location">
    <subcellularLocation>
        <location evidence="1">Cell membrane</location>
        <topology evidence="1">Multi-pass membrane protein</topology>
    </subcellularLocation>
</comment>
<dbReference type="PROSITE" id="PS50297">
    <property type="entry name" value="ANK_REP_REGION"/>
    <property type="match status" value="1"/>
</dbReference>
<keyword evidence="10" id="KW-0040">ANK repeat</keyword>
<keyword evidence="12" id="KW-1185">Reference proteome</keyword>
<proteinExistence type="predicted"/>
<organism evidence="11 12">
    <name type="scientific">Desmophyllum pertusum</name>
    <dbReference type="NCBI Taxonomy" id="174260"/>
    <lineage>
        <taxon>Eukaryota</taxon>
        <taxon>Metazoa</taxon>
        <taxon>Cnidaria</taxon>
        <taxon>Anthozoa</taxon>
        <taxon>Hexacorallia</taxon>
        <taxon>Scleractinia</taxon>
        <taxon>Caryophylliina</taxon>
        <taxon>Caryophylliidae</taxon>
        <taxon>Desmophyllum</taxon>
    </lineage>
</organism>
<evidence type="ECO:0000256" key="4">
    <source>
        <dbReference type="ARBA" id="ARBA00022568"/>
    </source>
</evidence>
<dbReference type="InterPro" id="IPR002110">
    <property type="entry name" value="Ankyrin_rpt"/>
</dbReference>
<keyword evidence="4" id="KW-0109">Calcium transport</keyword>
<keyword evidence="3" id="KW-1003">Cell membrane</keyword>
<keyword evidence="2" id="KW-0813">Transport</keyword>
<keyword evidence="8" id="KW-0406">Ion transport</keyword>
<dbReference type="Gene3D" id="1.25.40.20">
    <property type="entry name" value="Ankyrin repeat-containing domain"/>
    <property type="match status" value="1"/>
</dbReference>
<dbReference type="InterPro" id="IPR036770">
    <property type="entry name" value="Ankyrin_rpt-contain_sf"/>
</dbReference>
<evidence type="ECO:0000256" key="6">
    <source>
        <dbReference type="ARBA" id="ARBA00022737"/>
    </source>
</evidence>
<reference evidence="11" key="1">
    <citation type="submission" date="2023-01" db="EMBL/GenBank/DDBJ databases">
        <title>Genome assembly of the deep-sea coral Lophelia pertusa.</title>
        <authorList>
            <person name="Herrera S."/>
            <person name="Cordes E."/>
        </authorList>
    </citation>
    <scope>NUCLEOTIDE SEQUENCE</scope>
    <source>
        <strain evidence="11">USNM1676648</strain>
        <tissue evidence="11">Polyp</tissue>
    </source>
</reference>
<evidence type="ECO:0000256" key="5">
    <source>
        <dbReference type="ARBA" id="ARBA00022673"/>
    </source>
</evidence>
<dbReference type="Proteomes" id="UP001163046">
    <property type="component" value="Unassembled WGS sequence"/>
</dbReference>
<dbReference type="SUPFAM" id="SSF48403">
    <property type="entry name" value="Ankyrin repeat"/>
    <property type="match status" value="1"/>
</dbReference>
<evidence type="ECO:0000256" key="7">
    <source>
        <dbReference type="ARBA" id="ARBA00022837"/>
    </source>
</evidence>
<dbReference type="GO" id="GO:0005262">
    <property type="term" value="F:calcium channel activity"/>
    <property type="evidence" value="ECO:0007669"/>
    <property type="project" value="UniProtKB-KW"/>
</dbReference>
<sequence>MGDKSSAQEAKGAGKDVIKQTQKGSNELYKYVDLNGGGNLVDAFRRAQSTKNFSEVEELIEGFRVKFLYNEGVGKDIEIGELVQWRRQSREVQAPSKRENAFTFFFTKCTSRVEDTIEAVGMDNYTLSENTGSNTRRVYWDISQRAAVGETILHLCFLNATRVHYDIAKMIIMKYPPLVDDIYISDEFYGESALHMAIVNENQAMVHFLCKHGADIHERAYGAFFCPEDQRQSRRDHAGQEGIVLSDETNYESNTYWGEYPLSFAAGLGLEDMVRYLLARGACPNKQDTNGNTVLHMMVIHDKMDMYDLILDYGCHCACQCEKPLTDVLNNLGFSPLTLAAKLARREMFDHILTRDREVFWRYGEVMCAAFSLKDLDTLTSEGHINENCALNIITHEESVPHLALLMEF</sequence>
<evidence type="ECO:0000313" key="11">
    <source>
        <dbReference type="EMBL" id="KAJ7333645.1"/>
    </source>
</evidence>
<evidence type="ECO:0000256" key="1">
    <source>
        <dbReference type="ARBA" id="ARBA00004651"/>
    </source>
</evidence>
<accession>A0A9W9YCM9</accession>
<keyword evidence="5" id="KW-0107">Calcium channel</keyword>
<name>A0A9W9YCM9_9CNID</name>
<dbReference type="PANTHER" id="PTHR10582">
    <property type="entry name" value="TRANSIENT RECEPTOR POTENTIAL ION CHANNEL PROTEIN"/>
    <property type="match status" value="1"/>
</dbReference>
<dbReference type="GO" id="GO:0098703">
    <property type="term" value="P:calcium ion import across plasma membrane"/>
    <property type="evidence" value="ECO:0007669"/>
    <property type="project" value="TreeGrafter"/>
</dbReference>
<keyword evidence="7" id="KW-0106">Calcium</keyword>
<gene>
    <name evidence="11" type="primary">TRPV6_1</name>
    <name evidence="11" type="ORF">OS493_017188</name>
</gene>
<evidence type="ECO:0000256" key="8">
    <source>
        <dbReference type="ARBA" id="ARBA00023065"/>
    </source>
</evidence>
<dbReference type="Pfam" id="PF00023">
    <property type="entry name" value="Ank"/>
    <property type="match status" value="1"/>
</dbReference>
<feature type="repeat" description="ANK" evidence="10">
    <location>
        <begin position="257"/>
        <end position="289"/>
    </location>
</feature>